<feature type="domain" description="SLH" evidence="2">
    <location>
        <begin position="939"/>
        <end position="997"/>
    </location>
</feature>
<dbReference type="RefSeq" id="WP_169281953.1">
    <property type="nucleotide sequence ID" value="NZ_CP051680.1"/>
</dbReference>
<evidence type="ECO:0000313" key="3">
    <source>
        <dbReference type="EMBL" id="QJD85693.1"/>
    </source>
</evidence>
<feature type="domain" description="SLH" evidence="2">
    <location>
        <begin position="998"/>
        <end position="1061"/>
    </location>
</feature>
<dbReference type="InterPro" id="IPR041286">
    <property type="entry name" value="MBG_2"/>
</dbReference>
<feature type="domain" description="SLH" evidence="2">
    <location>
        <begin position="1066"/>
        <end position="1125"/>
    </location>
</feature>
<dbReference type="PROSITE" id="PS51272">
    <property type="entry name" value="SLH"/>
    <property type="match status" value="3"/>
</dbReference>
<dbReference type="PANTHER" id="PTHR43308:SF5">
    <property type="entry name" value="S-LAYER PROTEIN _ PEPTIDOGLYCAN ENDO-BETA-N-ACETYLGLUCOSAMINIDASE"/>
    <property type="match status" value="1"/>
</dbReference>
<name>A0A7Z2VMA1_9BACL</name>
<keyword evidence="4" id="KW-1185">Reference proteome</keyword>
<dbReference type="AlphaFoldDB" id="A0A7Z2VMA1"/>
<dbReference type="Pfam" id="PF20578">
    <property type="entry name" value="aBig_2"/>
    <property type="match status" value="2"/>
</dbReference>
<dbReference type="InterPro" id="IPR001119">
    <property type="entry name" value="SLH_dom"/>
</dbReference>
<sequence length="1125" mass="118330">MRRTMAWGHTEKKEAICGRTTSWMVRLLLALILTLVPILAALPALAAAAADAPDQTSGAGDPGSTYRANGLAQSFTAGKSGYLNQIDLYMADYGSSGIVFTLSIYAGQSVSGTVLASATFGSSNIPYNPGGWLSALFDQPAQVQAGQQYTMHLTSSIGDTPVTTWKHYATDVYAGGRAYTASNWSDYDMGFTTYVGDSPRDYTTTLAVSPITGTYGQAVMISATLTTPEGPLAGKRVNVYLDGSSVGYLTTNAAGYGSGSYSIRQAAGSYELKVATAASYPYPAAEQTTTLTVNKAPLTVTPNNATRPYGTSNGNFTMSFGGLMAWDTASSLGQPVYSTHADASSTIGNYDLTASGLTSTKYAITYSPGTLTVTPALLTVTAADQARAYGQSNPSLSGSITGLVNGDAILASYSTAAVVSSPVGLYPIVPALSDPGGKLSNYHVVIEQGGLTVTKAELRVAPNSASRWVGNVNPQFDGTLTGVVAGDSITAQYESAATIVSAEGVYDITAQLLDPLNLLSNYELITDTGKLTVYAAPKPVFAAGETAGAVKSNVGLPGTDAASRPIRWTSSDNGLLDATTGAVHRPAYSAGDSAVTLEAAVDANQTTYNVQYNVTIIAADMTDKEAVTRDMALLAIGYAAGDDETQVRNGLTLPAAGLNGSAITWASSRTELINPANGSVSRPSYGAGDQTVTLTATVTKGLESDSRQFQLIVLRNNPIVVGPEQPKEPEQPKQPEQPQSDFYIDFIAENNKKERIKLTQSQVKSGWIEFVKNTAKGYFELSAETATKLLRLNPSFAFQVSTAGGTMRLPVSELAAAADKQNAGKDGDKLNFAIYAGEIEVDASLLTELKSRGAQLLSGPVQFKIVMSNGDGAEIAIIQLGSKVERRIAVPNTDADTIVTVWNEQLRQLQYVPVRYENVGGKAYALLPVSSDGLYVNMVNRKAFADMQGHWARYEAEKLASMLIFEGKGEGIFDPNARLTRAETAALLVRALGIPAAAQPAALSDIAGQWYGTAVSSAAAAGLVTGYEDGSFRPNDFVTREELAVILARAIEYDSGSASNAPENGSALLNDSSEVSKWAAEAVRQMLAYGIVKGDHAGNFKPHQTATRAEMALMLSRLLGKLGYL</sequence>
<evidence type="ECO:0000259" key="2">
    <source>
        <dbReference type="PROSITE" id="PS51272"/>
    </source>
</evidence>
<dbReference type="Gene3D" id="3.30.160.710">
    <property type="match status" value="2"/>
</dbReference>
<dbReference type="Proteomes" id="UP000502248">
    <property type="component" value="Chromosome"/>
</dbReference>
<dbReference type="EMBL" id="CP051680">
    <property type="protein sequence ID" value="QJD85693.1"/>
    <property type="molecule type" value="Genomic_DNA"/>
</dbReference>
<gene>
    <name evidence="3" type="ORF">HH215_22570</name>
</gene>
<dbReference type="Pfam" id="PF18676">
    <property type="entry name" value="MBG_2"/>
    <property type="match status" value="3"/>
</dbReference>
<dbReference type="InterPro" id="IPR046780">
    <property type="entry name" value="aBig_2"/>
</dbReference>
<organism evidence="3 4">
    <name type="scientific">Cohnella herbarum</name>
    <dbReference type="NCBI Taxonomy" id="2728023"/>
    <lineage>
        <taxon>Bacteria</taxon>
        <taxon>Bacillati</taxon>
        <taxon>Bacillota</taxon>
        <taxon>Bacilli</taxon>
        <taxon>Bacillales</taxon>
        <taxon>Paenibacillaceae</taxon>
        <taxon>Cohnella</taxon>
    </lineage>
</organism>
<dbReference type="KEGG" id="cheb:HH215_22570"/>
<evidence type="ECO:0000256" key="1">
    <source>
        <dbReference type="SAM" id="SignalP"/>
    </source>
</evidence>
<proteinExistence type="predicted"/>
<feature type="signal peptide" evidence="1">
    <location>
        <begin position="1"/>
        <end position="46"/>
    </location>
</feature>
<feature type="chain" id="PRO_5031174957" description="SLH domain-containing protein" evidence="1">
    <location>
        <begin position="47"/>
        <end position="1125"/>
    </location>
</feature>
<keyword evidence="1" id="KW-0732">Signal</keyword>
<dbReference type="PANTHER" id="PTHR43308">
    <property type="entry name" value="OUTER MEMBRANE PROTEIN ALPHA-RELATED"/>
    <property type="match status" value="1"/>
</dbReference>
<accession>A0A7Z2VMA1</accession>
<dbReference type="InterPro" id="IPR051465">
    <property type="entry name" value="Cell_Envelope_Struct_Comp"/>
</dbReference>
<reference evidence="3 4" key="1">
    <citation type="submission" date="2020-04" db="EMBL/GenBank/DDBJ databases">
        <title>Genome sequencing of novel species.</title>
        <authorList>
            <person name="Heo J."/>
            <person name="Kim S.-J."/>
            <person name="Kim J.-S."/>
            <person name="Hong S.-B."/>
            <person name="Kwon S.-W."/>
        </authorList>
    </citation>
    <scope>NUCLEOTIDE SEQUENCE [LARGE SCALE GENOMIC DNA]</scope>
    <source>
        <strain evidence="3 4">MFER-1</strain>
    </source>
</reference>
<evidence type="ECO:0000313" key="4">
    <source>
        <dbReference type="Proteomes" id="UP000502248"/>
    </source>
</evidence>
<dbReference type="Pfam" id="PF00395">
    <property type="entry name" value="SLH"/>
    <property type="match status" value="3"/>
</dbReference>
<protein>
    <recommendedName>
        <fullName evidence="2">SLH domain-containing protein</fullName>
    </recommendedName>
</protein>